<gene>
    <name evidence="5" type="primary">nanR</name>
    <name evidence="5" type="ORF">PFRI_30670</name>
</gene>
<protein>
    <submittedName>
        <fullName evidence="5">Transcriptional regulator NanR</fullName>
    </submittedName>
</protein>
<dbReference type="InterPro" id="IPR036388">
    <property type="entry name" value="WH-like_DNA-bd_sf"/>
</dbReference>
<comment type="caution">
    <text evidence="5">The sequence shown here is derived from an EMBL/GenBank/DDBJ whole genome shotgun (WGS) entry which is preliminary data.</text>
</comment>
<dbReference type="PROSITE" id="PS50949">
    <property type="entry name" value="HTH_GNTR"/>
    <property type="match status" value="1"/>
</dbReference>
<dbReference type="InterPro" id="IPR008920">
    <property type="entry name" value="TF_FadR/GntR_C"/>
</dbReference>
<dbReference type="Gene3D" id="1.10.10.10">
    <property type="entry name" value="Winged helix-like DNA-binding domain superfamily/Winged helix DNA-binding domain"/>
    <property type="match status" value="1"/>
</dbReference>
<name>A0A1L9NTY3_9RHOB</name>
<dbReference type="InterPro" id="IPR011711">
    <property type="entry name" value="GntR_C"/>
</dbReference>
<keyword evidence="6" id="KW-1185">Reference proteome</keyword>
<sequence length="223" mass="25003">MVEAVQIKRPDSLSKIAETHIREGIVKGTFGLGESLQETKLSAATGISKTPIREALAALKLQGLVQIIPQRGAFVFTLSQQDVVQLCRFRLILETAAMDQALDENAAALLDELEILVAKMATARESDEFEQYLKLDADFHDVFFKHCGNSYLRDGYRKVSDIVRTMRTHLSKRPERTAKSFNEHQAITSLLREGKVKAAKTVLKRQITRGERSYADLIAAEQE</sequence>
<dbReference type="EMBL" id="MLCB01000171">
    <property type="protein sequence ID" value="OJI92691.1"/>
    <property type="molecule type" value="Genomic_DNA"/>
</dbReference>
<keyword evidence="2" id="KW-0238">DNA-binding</keyword>
<evidence type="ECO:0000313" key="5">
    <source>
        <dbReference type="EMBL" id="OJI92691.1"/>
    </source>
</evidence>
<evidence type="ECO:0000259" key="4">
    <source>
        <dbReference type="PROSITE" id="PS50949"/>
    </source>
</evidence>
<dbReference type="GO" id="GO:0003700">
    <property type="term" value="F:DNA-binding transcription factor activity"/>
    <property type="evidence" value="ECO:0007669"/>
    <property type="project" value="InterPro"/>
</dbReference>
<evidence type="ECO:0000256" key="1">
    <source>
        <dbReference type="ARBA" id="ARBA00023015"/>
    </source>
</evidence>
<evidence type="ECO:0000313" key="6">
    <source>
        <dbReference type="Proteomes" id="UP000184514"/>
    </source>
</evidence>
<proteinExistence type="predicted"/>
<dbReference type="InterPro" id="IPR000524">
    <property type="entry name" value="Tscrpt_reg_HTH_GntR"/>
</dbReference>
<feature type="domain" description="HTH gntR-type" evidence="4">
    <location>
        <begin position="11"/>
        <end position="78"/>
    </location>
</feature>
<dbReference type="Proteomes" id="UP000184514">
    <property type="component" value="Unassembled WGS sequence"/>
</dbReference>
<dbReference type="OrthoDB" id="8155773at2"/>
<dbReference type="Gene3D" id="1.20.120.530">
    <property type="entry name" value="GntR ligand-binding domain-like"/>
    <property type="match status" value="1"/>
</dbReference>
<dbReference type="PANTHER" id="PTHR43537">
    <property type="entry name" value="TRANSCRIPTIONAL REGULATOR, GNTR FAMILY"/>
    <property type="match status" value="1"/>
</dbReference>
<dbReference type="RefSeq" id="WP_072631584.1">
    <property type="nucleotide sequence ID" value="NZ_QKZM01000059.1"/>
</dbReference>
<dbReference type="Pfam" id="PF00392">
    <property type="entry name" value="GntR"/>
    <property type="match status" value="1"/>
</dbReference>
<dbReference type="Pfam" id="PF07729">
    <property type="entry name" value="FCD"/>
    <property type="match status" value="1"/>
</dbReference>
<dbReference type="SUPFAM" id="SSF48008">
    <property type="entry name" value="GntR ligand-binding domain-like"/>
    <property type="match status" value="1"/>
</dbReference>
<dbReference type="SMART" id="SM00895">
    <property type="entry name" value="FCD"/>
    <property type="match status" value="1"/>
</dbReference>
<dbReference type="PANTHER" id="PTHR43537:SF24">
    <property type="entry name" value="GLUCONATE OPERON TRANSCRIPTIONAL REPRESSOR"/>
    <property type="match status" value="1"/>
</dbReference>
<evidence type="ECO:0000256" key="3">
    <source>
        <dbReference type="ARBA" id="ARBA00023163"/>
    </source>
</evidence>
<dbReference type="SUPFAM" id="SSF46785">
    <property type="entry name" value="Winged helix' DNA-binding domain"/>
    <property type="match status" value="1"/>
</dbReference>
<dbReference type="STRING" id="696762.PFRI_30670"/>
<evidence type="ECO:0000256" key="2">
    <source>
        <dbReference type="ARBA" id="ARBA00023125"/>
    </source>
</evidence>
<accession>A0A1L9NTY3</accession>
<dbReference type="AlphaFoldDB" id="A0A1L9NTY3"/>
<dbReference type="SMART" id="SM00345">
    <property type="entry name" value="HTH_GNTR"/>
    <property type="match status" value="1"/>
</dbReference>
<keyword evidence="3" id="KW-0804">Transcription</keyword>
<dbReference type="InterPro" id="IPR036390">
    <property type="entry name" value="WH_DNA-bd_sf"/>
</dbReference>
<organism evidence="5 6">
    <name type="scientific">Planktotalea frisia</name>
    <dbReference type="NCBI Taxonomy" id="696762"/>
    <lineage>
        <taxon>Bacteria</taxon>
        <taxon>Pseudomonadati</taxon>
        <taxon>Pseudomonadota</taxon>
        <taxon>Alphaproteobacteria</taxon>
        <taxon>Rhodobacterales</taxon>
        <taxon>Paracoccaceae</taxon>
        <taxon>Planktotalea</taxon>
    </lineage>
</organism>
<keyword evidence="1" id="KW-0805">Transcription regulation</keyword>
<dbReference type="GO" id="GO:0003677">
    <property type="term" value="F:DNA binding"/>
    <property type="evidence" value="ECO:0007669"/>
    <property type="project" value="UniProtKB-KW"/>
</dbReference>
<reference evidence="5 6" key="1">
    <citation type="submission" date="2016-10" db="EMBL/GenBank/DDBJ databases">
        <title>Genome sequence of Planktotalea frisia SH6-1.</title>
        <authorList>
            <person name="Poehlein A."/>
            <person name="Bakenhus I."/>
            <person name="Voget S."/>
            <person name="Brinkhoff T."/>
            <person name="Simon M."/>
        </authorList>
    </citation>
    <scope>NUCLEOTIDE SEQUENCE [LARGE SCALE GENOMIC DNA]</scope>
    <source>
        <strain evidence="5 6">SH6-1</strain>
    </source>
</reference>